<evidence type="ECO:0000313" key="14">
    <source>
        <dbReference type="Proteomes" id="UP000277871"/>
    </source>
</evidence>
<sequence length="341" mass="36425">MSDTAPRLATDSFWWPRTVTPWVRGLAIASLLANTLLVFTGGLVRLTGSGLGCPTWPRCTADSWTNTSEMGIHGVIEFGNRLLTFVLTVVAVLTFVSVLRLRHSHPKLFRLALYLLIGIPVQAVVGGVLVHLDLHPLLVGMHYFLSAIMISLSTLLVLNTRREGLSVVAHDQRPGQLHGQEKLVRALAVVTGLISAVILYLGTLVTGTGPHAGDQDSARLAFDSVDIARAHAVPVYLLTITVVAGIVLCTVKSLPRVLRTAYAVMALVIVAQGAVGYYQYLHQVPVPAVSLHMVLSAALIWAATRVVSISFYLAADSHEHAAPVDLGGAATAPLGDVQPVR</sequence>
<evidence type="ECO:0000256" key="1">
    <source>
        <dbReference type="ARBA" id="ARBA00004141"/>
    </source>
</evidence>
<dbReference type="PANTHER" id="PTHR35457:SF1">
    <property type="entry name" value="HEME A SYNTHASE"/>
    <property type="match status" value="1"/>
</dbReference>
<evidence type="ECO:0000256" key="5">
    <source>
        <dbReference type="ARBA" id="ARBA00022989"/>
    </source>
</evidence>
<dbReference type="GO" id="GO:0016020">
    <property type="term" value="C:membrane"/>
    <property type="evidence" value="ECO:0007669"/>
    <property type="project" value="UniProtKB-SubCell"/>
</dbReference>
<dbReference type="Proteomes" id="UP000277871">
    <property type="component" value="Unassembled WGS sequence"/>
</dbReference>
<name>A0A3L9L866_9MICC</name>
<evidence type="ECO:0000256" key="10">
    <source>
        <dbReference type="ARBA" id="ARBA00023157"/>
    </source>
</evidence>
<feature type="transmembrane region" description="Helical" evidence="12">
    <location>
        <begin position="82"/>
        <end position="99"/>
    </location>
</feature>
<feature type="transmembrane region" description="Helical" evidence="12">
    <location>
        <begin position="227"/>
        <end position="249"/>
    </location>
</feature>
<dbReference type="AlphaFoldDB" id="A0A3L9L866"/>
<evidence type="ECO:0000256" key="8">
    <source>
        <dbReference type="ARBA" id="ARBA00023133"/>
    </source>
</evidence>
<evidence type="ECO:0000256" key="11">
    <source>
        <dbReference type="ARBA" id="ARBA00023444"/>
    </source>
</evidence>
<evidence type="ECO:0000256" key="6">
    <source>
        <dbReference type="ARBA" id="ARBA00023002"/>
    </source>
</evidence>
<dbReference type="Pfam" id="PF02628">
    <property type="entry name" value="COX15-CtaA"/>
    <property type="match status" value="1"/>
</dbReference>
<keyword evidence="14" id="KW-1185">Reference proteome</keyword>
<dbReference type="GO" id="GO:0046872">
    <property type="term" value="F:metal ion binding"/>
    <property type="evidence" value="ECO:0007669"/>
    <property type="project" value="UniProtKB-KW"/>
</dbReference>
<dbReference type="GO" id="GO:0016491">
    <property type="term" value="F:oxidoreductase activity"/>
    <property type="evidence" value="ECO:0007669"/>
    <property type="project" value="UniProtKB-KW"/>
</dbReference>
<dbReference type="EMBL" id="RDEX01000001">
    <property type="protein sequence ID" value="RLY94915.1"/>
    <property type="molecule type" value="Genomic_DNA"/>
</dbReference>
<comment type="caution">
    <text evidence="13">The sequence shown here is derived from an EMBL/GenBank/DDBJ whole genome shotgun (WGS) entry which is preliminary data.</text>
</comment>
<keyword evidence="2" id="KW-1003">Cell membrane</keyword>
<feature type="transmembrane region" description="Helical" evidence="12">
    <location>
        <begin position="21"/>
        <end position="44"/>
    </location>
</feature>
<evidence type="ECO:0000256" key="4">
    <source>
        <dbReference type="ARBA" id="ARBA00022723"/>
    </source>
</evidence>
<keyword evidence="10" id="KW-1015">Disulfide bond</keyword>
<keyword evidence="5 12" id="KW-1133">Transmembrane helix</keyword>
<keyword evidence="7" id="KW-0408">Iron</keyword>
<evidence type="ECO:0000313" key="13">
    <source>
        <dbReference type="EMBL" id="RLY94915.1"/>
    </source>
</evidence>
<evidence type="ECO:0000256" key="7">
    <source>
        <dbReference type="ARBA" id="ARBA00023004"/>
    </source>
</evidence>
<proteinExistence type="predicted"/>
<evidence type="ECO:0000256" key="2">
    <source>
        <dbReference type="ARBA" id="ARBA00022475"/>
    </source>
</evidence>
<comment type="subcellular location">
    <subcellularLocation>
        <location evidence="1">Membrane</location>
        <topology evidence="1">Multi-pass membrane protein</topology>
    </subcellularLocation>
</comment>
<dbReference type="PANTHER" id="PTHR35457">
    <property type="entry name" value="HEME A SYNTHASE"/>
    <property type="match status" value="1"/>
</dbReference>
<organism evidence="13 14">
    <name type="scientific">Kocuria tytonicola</name>
    <dbReference type="NCBI Taxonomy" id="2055946"/>
    <lineage>
        <taxon>Bacteria</taxon>
        <taxon>Bacillati</taxon>
        <taxon>Actinomycetota</taxon>
        <taxon>Actinomycetes</taxon>
        <taxon>Micrococcales</taxon>
        <taxon>Micrococcaceae</taxon>
        <taxon>Kocuria</taxon>
    </lineage>
</organism>
<feature type="transmembrane region" description="Helical" evidence="12">
    <location>
        <begin position="261"/>
        <end position="281"/>
    </location>
</feature>
<dbReference type="GO" id="GO:0006784">
    <property type="term" value="P:heme A biosynthetic process"/>
    <property type="evidence" value="ECO:0007669"/>
    <property type="project" value="InterPro"/>
</dbReference>
<keyword evidence="3 12" id="KW-0812">Transmembrane</keyword>
<keyword evidence="8" id="KW-0350">Heme biosynthesis</keyword>
<keyword evidence="6" id="KW-0560">Oxidoreductase</keyword>
<dbReference type="RefSeq" id="WP_121864617.1">
    <property type="nucleotide sequence ID" value="NZ_RDEX01000001.1"/>
</dbReference>
<keyword evidence="4" id="KW-0479">Metal-binding</keyword>
<feature type="transmembrane region" description="Helical" evidence="12">
    <location>
        <begin position="111"/>
        <end position="132"/>
    </location>
</feature>
<evidence type="ECO:0000256" key="3">
    <source>
        <dbReference type="ARBA" id="ARBA00022692"/>
    </source>
</evidence>
<evidence type="ECO:0000256" key="9">
    <source>
        <dbReference type="ARBA" id="ARBA00023136"/>
    </source>
</evidence>
<accession>A0A3L9L866</accession>
<feature type="transmembrane region" description="Helical" evidence="12">
    <location>
        <begin position="293"/>
        <end position="314"/>
    </location>
</feature>
<feature type="transmembrane region" description="Helical" evidence="12">
    <location>
        <begin position="138"/>
        <end position="158"/>
    </location>
</feature>
<protein>
    <submittedName>
        <fullName evidence="13">Heme A synthase</fullName>
    </submittedName>
</protein>
<dbReference type="InterPro" id="IPR050450">
    <property type="entry name" value="COX15/CtaA_HemeA_synthase"/>
</dbReference>
<keyword evidence="9 12" id="KW-0472">Membrane</keyword>
<reference evidence="13 14" key="1">
    <citation type="submission" date="2018-10" db="EMBL/GenBank/DDBJ databases">
        <title>Kocuria tytonicola, new bacteria from the preen glands of American barn owls (Tyto furcata).</title>
        <authorList>
            <person name="Braun M.S."/>
            <person name="Wang E."/>
            <person name="Zimmermann S."/>
            <person name="Boutin S."/>
            <person name="Wagner H."/>
            <person name="Wink M."/>
        </authorList>
    </citation>
    <scope>NUCLEOTIDE SEQUENCE [LARGE SCALE GENOMIC DNA]</scope>
    <source>
        <strain evidence="13 14">473</strain>
    </source>
</reference>
<gene>
    <name evidence="13" type="ORF">EAE32_07295</name>
</gene>
<dbReference type="InterPro" id="IPR003780">
    <property type="entry name" value="COX15/CtaA_fam"/>
</dbReference>
<evidence type="ECO:0000256" key="12">
    <source>
        <dbReference type="SAM" id="Phobius"/>
    </source>
</evidence>
<comment type="pathway">
    <text evidence="11">Porphyrin-containing compound metabolism.</text>
</comment>
<feature type="transmembrane region" description="Helical" evidence="12">
    <location>
        <begin position="183"/>
        <end position="207"/>
    </location>
</feature>